<name>A0A645GS17_9ZZZZ</name>
<evidence type="ECO:0000256" key="1">
    <source>
        <dbReference type="SAM" id="MobiDB-lite"/>
    </source>
</evidence>
<organism evidence="2">
    <name type="scientific">bioreactor metagenome</name>
    <dbReference type="NCBI Taxonomy" id="1076179"/>
    <lineage>
        <taxon>unclassified sequences</taxon>
        <taxon>metagenomes</taxon>
        <taxon>ecological metagenomes</taxon>
    </lineage>
</organism>
<accession>A0A645GS17</accession>
<feature type="compositionally biased region" description="Polar residues" evidence="1">
    <location>
        <begin position="14"/>
        <end position="27"/>
    </location>
</feature>
<proteinExistence type="predicted"/>
<evidence type="ECO:0000313" key="2">
    <source>
        <dbReference type="EMBL" id="MPN29658.1"/>
    </source>
</evidence>
<comment type="caution">
    <text evidence="2">The sequence shown here is derived from an EMBL/GenBank/DDBJ whole genome shotgun (WGS) entry which is preliminary data.</text>
</comment>
<sequence>MQRSSSHMIHHTLRNTNQTETPTSQTPTKVNFLHVSKKVIIESTTFVESISTDKQTGTCCPENIGNCIILPIILFHLCKYPATTKWITQKIDETSRSTGMFKLIAIMV</sequence>
<feature type="region of interest" description="Disordered" evidence="1">
    <location>
        <begin position="1"/>
        <end position="27"/>
    </location>
</feature>
<dbReference type="EMBL" id="VSSQ01080457">
    <property type="protein sequence ID" value="MPN29658.1"/>
    <property type="molecule type" value="Genomic_DNA"/>
</dbReference>
<gene>
    <name evidence="2" type="ORF">SDC9_177111</name>
</gene>
<protein>
    <submittedName>
        <fullName evidence="2">Uncharacterized protein</fullName>
    </submittedName>
</protein>
<reference evidence="2" key="1">
    <citation type="submission" date="2019-08" db="EMBL/GenBank/DDBJ databases">
        <authorList>
            <person name="Kucharzyk K."/>
            <person name="Murdoch R.W."/>
            <person name="Higgins S."/>
            <person name="Loffler F."/>
        </authorList>
    </citation>
    <scope>NUCLEOTIDE SEQUENCE</scope>
</reference>
<dbReference type="AlphaFoldDB" id="A0A645GS17"/>